<dbReference type="FunFam" id="3.20.20.140:FF:000005">
    <property type="entry name" value="TatD family hydrolase"/>
    <property type="match status" value="1"/>
</dbReference>
<evidence type="ECO:0000256" key="1">
    <source>
        <dbReference type="ARBA" id="ARBA00009275"/>
    </source>
</evidence>
<evidence type="ECO:0000256" key="4">
    <source>
        <dbReference type="PIRSR" id="PIRSR005902-1"/>
    </source>
</evidence>
<dbReference type="PROSITE" id="PS01091">
    <property type="entry name" value="TATD_3"/>
    <property type="match status" value="1"/>
</dbReference>
<dbReference type="GO" id="GO:0016788">
    <property type="term" value="F:hydrolase activity, acting on ester bonds"/>
    <property type="evidence" value="ECO:0007669"/>
    <property type="project" value="InterPro"/>
</dbReference>
<keyword evidence="6" id="KW-1185">Reference proteome</keyword>
<name>A0A1G5QBP4_9GAMM</name>
<dbReference type="OrthoDB" id="9810005at2"/>
<dbReference type="InterPro" id="IPR001130">
    <property type="entry name" value="TatD-like"/>
</dbReference>
<dbReference type="GO" id="GO:0005829">
    <property type="term" value="C:cytosol"/>
    <property type="evidence" value="ECO:0007669"/>
    <property type="project" value="TreeGrafter"/>
</dbReference>
<evidence type="ECO:0000256" key="3">
    <source>
        <dbReference type="ARBA" id="ARBA00022801"/>
    </source>
</evidence>
<dbReference type="GO" id="GO:0046872">
    <property type="term" value="F:metal ion binding"/>
    <property type="evidence" value="ECO:0007669"/>
    <property type="project" value="UniProtKB-KW"/>
</dbReference>
<sequence length="260" mass="29268">MQAKLVDSHCHLDRLDLEPFGGSMDGVLEAAAENGVASLLCVAINRESLPDVLEIARRYSNVSASVGVHPNEEEDAPDEDELLRLSDDPEVVAIGETGLDYFRSEGDLEWQRNRFRTHIRAARRAGKPLIIHSREAREDTLRIMEEEKADEVGGIMHCFVEDWETARRAIELGFHISFSGIITFNSARELREVAKQVPDNRLLIETDSPYLAPVPKRGKPNYPAYVLHVAERIAQERGVDLETLARQTTENYHRLFPSAG</sequence>
<feature type="binding site" evidence="4">
    <location>
        <position position="11"/>
    </location>
    <ligand>
        <name>a divalent metal cation</name>
        <dbReference type="ChEBI" id="CHEBI:60240"/>
        <label>1</label>
    </ligand>
</feature>
<feature type="binding site" evidence="4">
    <location>
        <position position="157"/>
    </location>
    <ligand>
        <name>a divalent metal cation</name>
        <dbReference type="ChEBI" id="CHEBI:60240"/>
        <label>2</label>
    </ligand>
</feature>
<dbReference type="CDD" id="cd01310">
    <property type="entry name" value="TatD_DNAse"/>
    <property type="match status" value="1"/>
</dbReference>
<feature type="binding site" evidence="4">
    <location>
        <position position="132"/>
    </location>
    <ligand>
        <name>a divalent metal cation</name>
        <dbReference type="ChEBI" id="CHEBI:60240"/>
        <label>2</label>
    </ligand>
</feature>
<comment type="similarity">
    <text evidence="1">Belongs to the metallo-dependent hydrolases superfamily. TatD-type hydrolase family.</text>
</comment>
<dbReference type="PROSITE" id="PS01137">
    <property type="entry name" value="TATD_1"/>
    <property type="match status" value="1"/>
</dbReference>
<dbReference type="InterPro" id="IPR018228">
    <property type="entry name" value="DNase_TatD-rel_CS"/>
</dbReference>
<evidence type="ECO:0000313" key="5">
    <source>
        <dbReference type="EMBL" id="SCZ59117.1"/>
    </source>
</evidence>
<dbReference type="PROSITE" id="PS01090">
    <property type="entry name" value="TATD_2"/>
    <property type="match status" value="1"/>
</dbReference>
<keyword evidence="2 4" id="KW-0479">Metal-binding</keyword>
<dbReference type="GO" id="GO:0004536">
    <property type="term" value="F:DNA nuclease activity"/>
    <property type="evidence" value="ECO:0007669"/>
    <property type="project" value="InterPro"/>
</dbReference>
<evidence type="ECO:0000256" key="2">
    <source>
        <dbReference type="ARBA" id="ARBA00022723"/>
    </source>
</evidence>
<dbReference type="Proteomes" id="UP000199648">
    <property type="component" value="Unassembled WGS sequence"/>
</dbReference>
<dbReference type="Pfam" id="PF01026">
    <property type="entry name" value="TatD_DNase"/>
    <property type="match status" value="1"/>
</dbReference>
<dbReference type="EMBL" id="FMWD01000005">
    <property type="protein sequence ID" value="SCZ59117.1"/>
    <property type="molecule type" value="Genomic_DNA"/>
</dbReference>
<gene>
    <name evidence="5" type="ORF">SAMN03097708_01792</name>
</gene>
<dbReference type="Gene3D" id="3.20.20.140">
    <property type="entry name" value="Metal-dependent hydrolases"/>
    <property type="match status" value="1"/>
</dbReference>
<proteinExistence type="inferred from homology"/>
<dbReference type="PIRSF" id="PIRSF005902">
    <property type="entry name" value="DNase_TatD"/>
    <property type="match status" value="1"/>
</dbReference>
<dbReference type="AlphaFoldDB" id="A0A1G5QBP4"/>
<dbReference type="PANTHER" id="PTHR46124">
    <property type="entry name" value="D-AMINOACYL-TRNA DEACYLASE"/>
    <property type="match status" value="1"/>
</dbReference>
<feature type="binding site" evidence="4">
    <location>
        <position position="207"/>
    </location>
    <ligand>
        <name>a divalent metal cation</name>
        <dbReference type="ChEBI" id="CHEBI:60240"/>
        <label>1</label>
    </ligand>
</feature>
<dbReference type="RefSeq" id="WP_092995632.1">
    <property type="nucleotide sequence ID" value="NZ_FMWD01000005.1"/>
</dbReference>
<dbReference type="SUPFAM" id="SSF51556">
    <property type="entry name" value="Metallo-dependent hydrolases"/>
    <property type="match status" value="1"/>
</dbReference>
<feature type="binding site" evidence="4">
    <location>
        <position position="9"/>
    </location>
    <ligand>
        <name>a divalent metal cation</name>
        <dbReference type="ChEBI" id="CHEBI:60240"/>
        <label>1</label>
    </ligand>
</feature>
<accession>A0A1G5QBP4</accession>
<evidence type="ECO:0000313" key="6">
    <source>
        <dbReference type="Proteomes" id="UP000199648"/>
    </source>
</evidence>
<reference evidence="5 6" key="1">
    <citation type="submission" date="2016-10" db="EMBL/GenBank/DDBJ databases">
        <authorList>
            <person name="de Groot N.N."/>
        </authorList>
    </citation>
    <scope>NUCLEOTIDE SEQUENCE [LARGE SCALE GENOMIC DNA]</scope>
    <source>
        <strain evidence="5 6">HLD2</strain>
    </source>
</reference>
<dbReference type="InterPro" id="IPR015991">
    <property type="entry name" value="TatD/YcfH-like"/>
</dbReference>
<keyword evidence="3" id="KW-0378">Hydrolase</keyword>
<dbReference type="PANTHER" id="PTHR46124:SF2">
    <property type="entry name" value="D-AMINOACYL-TRNA DEACYLASE"/>
    <property type="match status" value="1"/>
</dbReference>
<protein>
    <submittedName>
        <fullName evidence="5">TatD DNase family protein</fullName>
    </submittedName>
</protein>
<dbReference type="NCBIfam" id="TIGR00010">
    <property type="entry name" value="YchF/TatD family DNA exonuclease"/>
    <property type="match status" value="1"/>
</dbReference>
<dbReference type="STRING" id="415747.SAMN03097708_01792"/>
<feature type="binding site" evidence="4">
    <location>
        <position position="96"/>
    </location>
    <ligand>
        <name>a divalent metal cation</name>
        <dbReference type="ChEBI" id="CHEBI:60240"/>
        <label>1</label>
    </ligand>
</feature>
<dbReference type="InterPro" id="IPR032466">
    <property type="entry name" value="Metal_Hydrolase"/>
</dbReference>
<organism evidence="5 6">
    <name type="scientific">Thiohalomonas denitrificans</name>
    <dbReference type="NCBI Taxonomy" id="415747"/>
    <lineage>
        <taxon>Bacteria</taxon>
        <taxon>Pseudomonadati</taxon>
        <taxon>Pseudomonadota</taxon>
        <taxon>Gammaproteobacteria</taxon>
        <taxon>Thiohalomonadales</taxon>
        <taxon>Thiohalomonadaceae</taxon>
        <taxon>Thiohalomonas</taxon>
    </lineage>
</organism>